<comment type="caution">
    <text evidence="2">The sequence shown here is derived from an EMBL/GenBank/DDBJ whole genome shotgun (WGS) entry which is preliminary data.</text>
</comment>
<dbReference type="AlphaFoldDB" id="A0A7J9F3R0"/>
<evidence type="ECO:0000256" key="1">
    <source>
        <dbReference type="SAM" id="MobiDB-lite"/>
    </source>
</evidence>
<evidence type="ECO:0000313" key="2">
    <source>
        <dbReference type="EMBL" id="MBA0779937.1"/>
    </source>
</evidence>
<feature type="region of interest" description="Disordered" evidence="1">
    <location>
        <begin position="53"/>
        <end position="93"/>
    </location>
</feature>
<protein>
    <submittedName>
        <fullName evidence="2">Uncharacterized protein</fullName>
    </submittedName>
</protein>
<sequence length="93" mass="10583">MLQISNLSEKEAFFSFTDGLKPWEKQDLQHRGVQELTNAMMVAESLVELVPRRDRFESFKPNRRGNGRYHEENEEGHSDDDNGSSSDGGNGKP</sequence>
<gene>
    <name evidence="2" type="ORF">Gotri_004107</name>
</gene>
<proteinExistence type="predicted"/>
<reference evidence="2 3" key="1">
    <citation type="journal article" date="2019" name="Genome Biol. Evol.">
        <title>Insights into the evolution of the New World diploid cottons (Gossypium, subgenus Houzingenia) based on genome sequencing.</title>
        <authorList>
            <person name="Grover C.E."/>
            <person name="Arick M.A. 2nd"/>
            <person name="Thrash A."/>
            <person name="Conover J.L."/>
            <person name="Sanders W.S."/>
            <person name="Peterson D.G."/>
            <person name="Frelichowski J.E."/>
            <person name="Scheffler J.A."/>
            <person name="Scheffler B.E."/>
            <person name="Wendel J.F."/>
        </authorList>
    </citation>
    <scope>NUCLEOTIDE SEQUENCE [LARGE SCALE GENOMIC DNA]</scope>
    <source>
        <strain evidence="2">8</strain>
        <tissue evidence="2">Leaf</tissue>
    </source>
</reference>
<organism evidence="2 3">
    <name type="scientific">Gossypium trilobum</name>
    <dbReference type="NCBI Taxonomy" id="34281"/>
    <lineage>
        <taxon>Eukaryota</taxon>
        <taxon>Viridiplantae</taxon>
        <taxon>Streptophyta</taxon>
        <taxon>Embryophyta</taxon>
        <taxon>Tracheophyta</taxon>
        <taxon>Spermatophyta</taxon>
        <taxon>Magnoliopsida</taxon>
        <taxon>eudicotyledons</taxon>
        <taxon>Gunneridae</taxon>
        <taxon>Pentapetalae</taxon>
        <taxon>rosids</taxon>
        <taxon>malvids</taxon>
        <taxon>Malvales</taxon>
        <taxon>Malvaceae</taxon>
        <taxon>Malvoideae</taxon>
        <taxon>Gossypium</taxon>
    </lineage>
</organism>
<accession>A0A7J9F3R0</accession>
<dbReference type="Proteomes" id="UP000593568">
    <property type="component" value="Unassembled WGS sequence"/>
</dbReference>
<feature type="compositionally biased region" description="Basic and acidic residues" evidence="1">
    <location>
        <begin position="68"/>
        <end position="80"/>
    </location>
</feature>
<name>A0A7J9F3R0_9ROSI</name>
<keyword evidence="3" id="KW-1185">Reference proteome</keyword>
<evidence type="ECO:0000313" key="3">
    <source>
        <dbReference type="Proteomes" id="UP000593568"/>
    </source>
</evidence>
<dbReference type="EMBL" id="JABEZW010000011">
    <property type="protein sequence ID" value="MBA0779937.1"/>
    <property type="molecule type" value="Genomic_DNA"/>
</dbReference>